<feature type="chain" id="PRO_5035621460" evidence="1">
    <location>
        <begin position="28"/>
        <end position="75"/>
    </location>
</feature>
<feature type="signal peptide" evidence="1">
    <location>
        <begin position="1"/>
        <end position="27"/>
    </location>
</feature>
<evidence type="ECO:0000256" key="1">
    <source>
        <dbReference type="SAM" id="SignalP"/>
    </source>
</evidence>
<dbReference type="AlphaFoldDB" id="A0A820NTJ0"/>
<comment type="caution">
    <text evidence="3">The sequence shown here is derived from an EMBL/GenBank/DDBJ whole genome shotgun (WGS) entry which is preliminary data.</text>
</comment>
<protein>
    <submittedName>
        <fullName evidence="3">Uncharacterized protein</fullName>
    </submittedName>
</protein>
<sequence length="75" mass="8057">MKRFSTTMLMMVMVLMVVISMTGKVEAECCSIADTTCCCKDKTGKQVNVGKNPLNGLQFTTDGGTCTGCQIGYKC</sequence>
<keyword evidence="1" id="KW-0732">Signal</keyword>
<organism evidence="3 4">
    <name type="scientific">Adineta steineri</name>
    <dbReference type="NCBI Taxonomy" id="433720"/>
    <lineage>
        <taxon>Eukaryota</taxon>
        <taxon>Metazoa</taxon>
        <taxon>Spiralia</taxon>
        <taxon>Gnathifera</taxon>
        <taxon>Rotifera</taxon>
        <taxon>Eurotatoria</taxon>
        <taxon>Bdelloidea</taxon>
        <taxon>Adinetida</taxon>
        <taxon>Adinetidae</taxon>
        <taxon>Adineta</taxon>
    </lineage>
</organism>
<accession>A0A820NTJ0</accession>
<proteinExistence type="predicted"/>
<dbReference type="EMBL" id="CAJOAZ010025560">
    <property type="protein sequence ID" value="CAF4394003.1"/>
    <property type="molecule type" value="Genomic_DNA"/>
</dbReference>
<reference evidence="3" key="1">
    <citation type="submission" date="2021-02" db="EMBL/GenBank/DDBJ databases">
        <authorList>
            <person name="Nowell W R."/>
        </authorList>
    </citation>
    <scope>NUCLEOTIDE SEQUENCE</scope>
</reference>
<dbReference type="EMBL" id="CAJNOG010000152">
    <property type="protein sequence ID" value="CAF1015139.1"/>
    <property type="molecule type" value="Genomic_DNA"/>
</dbReference>
<evidence type="ECO:0000313" key="2">
    <source>
        <dbReference type="EMBL" id="CAF1015139.1"/>
    </source>
</evidence>
<dbReference type="Proteomes" id="UP000663844">
    <property type="component" value="Unassembled WGS sequence"/>
</dbReference>
<name>A0A820NTJ0_9BILA</name>
<evidence type="ECO:0000313" key="4">
    <source>
        <dbReference type="Proteomes" id="UP000663844"/>
    </source>
</evidence>
<dbReference type="Proteomes" id="UP000663845">
    <property type="component" value="Unassembled WGS sequence"/>
</dbReference>
<evidence type="ECO:0000313" key="3">
    <source>
        <dbReference type="EMBL" id="CAF4394003.1"/>
    </source>
</evidence>
<gene>
    <name evidence="2" type="ORF">JYZ213_LOCUS16749</name>
    <name evidence="3" type="ORF">OXD698_LOCUS51069</name>
</gene>